<evidence type="ECO:0000313" key="3">
    <source>
        <dbReference type="Proteomes" id="UP001623290"/>
    </source>
</evidence>
<feature type="domain" description="DUF4123" evidence="1">
    <location>
        <begin position="45"/>
        <end position="167"/>
    </location>
</feature>
<sequence length="320" mass="37330">MQIKDYVEFQTRRGVHPLDRQFACSEPKSAPSILLQNLFKDEASVYIVLDASKFVQGREVLEQTNGEYRCLFAGETAEDLEDLSPYLVRVASDDPLLRLLTTYDPALSPDWTTKHAQHREAAIFIRSFAGFEALWAHLRHFLRVRDAKGQWYFFRFWEPRFNKALARSGVSYGSLSYRLFSKDKLDALISYIEDEVVVATAQAISDSTPIRITESDFQVLRIMRASYFLERIKQSFRDDDEIWSEEYLDDNIEKIYCVALERGYRIEAANYLFMRASYRLAQFGLTIDHYENLVDPERIQSPLIRAKAIWANVEKDFLHA</sequence>
<gene>
    <name evidence="2" type="ORF">RPE78_05865</name>
</gene>
<keyword evidence="3" id="KW-1185">Reference proteome</keyword>
<accession>A0ABZ1E292</accession>
<dbReference type="RefSeq" id="WP_406721488.1">
    <property type="nucleotide sequence ID" value="NZ_CP135443.1"/>
</dbReference>
<dbReference type="Proteomes" id="UP001623290">
    <property type="component" value="Chromosome"/>
</dbReference>
<name>A0ABZ1E292_9RHOB</name>
<evidence type="ECO:0000313" key="2">
    <source>
        <dbReference type="EMBL" id="WRY34810.1"/>
    </source>
</evidence>
<dbReference type="EMBL" id="CP135443">
    <property type="protein sequence ID" value="WRY34810.1"/>
    <property type="molecule type" value="Genomic_DNA"/>
</dbReference>
<dbReference type="InterPro" id="IPR025391">
    <property type="entry name" value="DUF4123"/>
</dbReference>
<dbReference type="Pfam" id="PF13503">
    <property type="entry name" value="DUF4123"/>
    <property type="match status" value="1"/>
</dbReference>
<reference evidence="2 3" key="1">
    <citation type="submission" date="2023-09" db="EMBL/GenBank/DDBJ databases">
        <title>Thioclava shenzhenensis sp. nov., a multidrug resistant bacteria-antagonizing species isolated from coastal seawater.</title>
        <authorList>
            <person name="Long M."/>
        </authorList>
    </citation>
    <scope>NUCLEOTIDE SEQUENCE [LARGE SCALE GENOMIC DNA]</scope>
    <source>
        <strain evidence="2 3">FTW29</strain>
    </source>
</reference>
<protein>
    <submittedName>
        <fullName evidence="2">DUF4123 domain-containing protein</fullName>
    </submittedName>
</protein>
<proteinExistence type="predicted"/>
<evidence type="ECO:0000259" key="1">
    <source>
        <dbReference type="Pfam" id="PF13503"/>
    </source>
</evidence>
<organism evidence="2 3">
    <name type="scientific">Thioclava litoralis</name>
    <dbReference type="NCBI Taxonomy" id="3076557"/>
    <lineage>
        <taxon>Bacteria</taxon>
        <taxon>Pseudomonadati</taxon>
        <taxon>Pseudomonadota</taxon>
        <taxon>Alphaproteobacteria</taxon>
        <taxon>Rhodobacterales</taxon>
        <taxon>Paracoccaceae</taxon>
        <taxon>Thioclava</taxon>
    </lineage>
</organism>